<reference evidence="5" key="1">
    <citation type="journal article" date="2020" name="Nat. Commun.">
        <title>Genome assembly of wild tea tree DASZ reveals pedigree and selection history of tea varieties.</title>
        <authorList>
            <person name="Zhang W."/>
            <person name="Zhang Y."/>
            <person name="Qiu H."/>
            <person name="Guo Y."/>
            <person name="Wan H."/>
            <person name="Zhang X."/>
            <person name="Scossa F."/>
            <person name="Alseekh S."/>
            <person name="Zhang Q."/>
            <person name="Wang P."/>
            <person name="Xu L."/>
            <person name="Schmidt M.H."/>
            <person name="Jia X."/>
            <person name="Li D."/>
            <person name="Zhu A."/>
            <person name="Guo F."/>
            <person name="Chen W."/>
            <person name="Ni D."/>
            <person name="Usadel B."/>
            <person name="Fernie A.R."/>
            <person name="Wen W."/>
        </authorList>
    </citation>
    <scope>NUCLEOTIDE SEQUENCE [LARGE SCALE GENOMIC DNA]</scope>
    <source>
        <strain evidence="5">cv. G240</strain>
    </source>
</reference>
<dbReference type="InterPro" id="IPR014001">
    <property type="entry name" value="Helicase_ATP-bd"/>
</dbReference>
<keyword evidence="2" id="KW-0472">Membrane</keyword>
<dbReference type="PANTHER" id="PTHR45651">
    <property type="entry name" value="CYCLIC NUCLEOTIDE-GATED ION CHANNEL 15-RELATED-RELATED"/>
    <property type="match status" value="1"/>
</dbReference>
<evidence type="ECO:0000313" key="4">
    <source>
        <dbReference type="EMBL" id="KAF5933319.1"/>
    </source>
</evidence>
<dbReference type="InterPro" id="IPR000629">
    <property type="entry name" value="RNA-helicase_DEAD-box_CS"/>
</dbReference>
<reference evidence="4 5" key="2">
    <citation type="submission" date="2020-07" db="EMBL/GenBank/DDBJ databases">
        <title>Genome assembly of wild tea tree DASZ reveals pedigree and selection history of tea varieties.</title>
        <authorList>
            <person name="Zhang W."/>
        </authorList>
    </citation>
    <scope>NUCLEOTIDE SEQUENCE [LARGE SCALE GENOMIC DNA]</scope>
    <source>
        <strain evidence="5">cv. G240</strain>
        <tissue evidence="4">Leaf</tissue>
    </source>
</reference>
<feature type="domain" description="Helicase ATP-binding" evidence="3">
    <location>
        <begin position="151"/>
        <end position="267"/>
    </location>
</feature>
<evidence type="ECO:0000256" key="1">
    <source>
        <dbReference type="ARBA" id="ARBA00023303"/>
    </source>
</evidence>
<comment type="caution">
    <text evidence="4">The sequence shown here is derived from an EMBL/GenBank/DDBJ whole genome shotgun (WGS) entry which is preliminary data.</text>
</comment>
<feature type="transmembrane region" description="Helical" evidence="2">
    <location>
        <begin position="77"/>
        <end position="101"/>
    </location>
</feature>
<evidence type="ECO:0000256" key="2">
    <source>
        <dbReference type="SAM" id="Phobius"/>
    </source>
</evidence>
<organism evidence="4 5">
    <name type="scientific">Camellia sinensis</name>
    <name type="common">Tea plant</name>
    <name type="synonym">Thea sinensis</name>
    <dbReference type="NCBI Taxonomy" id="4442"/>
    <lineage>
        <taxon>Eukaryota</taxon>
        <taxon>Viridiplantae</taxon>
        <taxon>Streptophyta</taxon>
        <taxon>Embryophyta</taxon>
        <taxon>Tracheophyta</taxon>
        <taxon>Spermatophyta</taxon>
        <taxon>Magnoliopsida</taxon>
        <taxon>eudicotyledons</taxon>
        <taxon>Gunneridae</taxon>
        <taxon>Pentapetalae</taxon>
        <taxon>asterids</taxon>
        <taxon>Ericales</taxon>
        <taxon>Theaceae</taxon>
        <taxon>Camellia</taxon>
    </lineage>
</organism>
<sequence>MNNNRHQTPSKSSFLPKSLLLIYDHQKPWWDQILDPGSEFANQWNHIFMVTCLIALFLDPMYFYLPKIGGRVCMSMDVGLGVFITVLRCVVDLFSVLHMAMKFRTAYVAPSSRVFGRGELVTDPWLISKQYLKSDFLIDLAATLPLPQSCVRLMEKNSSPHMTRQSGTGNTATFCSGILQQLDYSLVECQALVLPPTLELAQQSVKVHACVGGTSVREDQRILSSGVHVVVGTPGRVFDMLRRQSLRPVYIKMFVLDEADEMLSRDF</sequence>
<keyword evidence="1" id="KW-0406">Ion transport</keyword>
<accession>A0A7J7FYC0</accession>
<dbReference type="Gene3D" id="3.40.50.300">
    <property type="entry name" value="P-loop containing nucleotide triphosphate hydrolases"/>
    <property type="match status" value="1"/>
</dbReference>
<dbReference type="Proteomes" id="UP000593564">
    <property type="component" value="Unassembled WGS sequence"/>
</dbReference>
<dbReference type="Pfam" id="PF00270">
    <property type="entry name" value="DEAD"/>
    <property type="match status" value="1"/>
</dbReference>
<dbReference type="AlphaFoldDB" id="A0A7J7FYC0"/>
<name>A0A7J7FYC0_CAMSI</name>
<dbReference type="PROSITE" id="PS51192">
    <property type="entry name" value="HELICASE_ATP_BIND_1"/>
    <property type="match status" value="1"/>
</dbReference>
<evidence type="ECO:0000313" key="5">
    <source>
        <dbReference type="Proteomes" id="UP000593564"/>
    </source>
</evidence>
<keyword evidence="1" id="KW-0813">Transport</keyword>
<keyword evidence="1" id="KW-0407">Ion channel</keyword>
<gene>
    <name evidence="4" type="ORF">HYC85_029490</name>
</gene>
<dbReference type="PROSITE" id="PS00039">
    <property type="entry name" value="DEAD_ATP_HELICASE"/>
    <property type="match status" value="1"/>
</dbReference>
<dbReference type="GO" id="GO:0003676">
    <property type="term" value="F:nucleic acid binding"/>
    <property type="evidence" value="ECO:0007669"/>
    <property type="project" value="InterPro"/>
</dbReference>
<evidence type="ECO:0000259" key="3">
    <source>
        <dbReference type="PROSITE" id="PS51192"/>
    </source>
</evidence>
<feature type="transmembrane region" description="Helical" evidence="2">
    <location>
        <begin position="44"/>
        <end position="65"/>
    </location>
</feature>
<dbReference type="InterPro" id="IPR027417">
    <property type="entry name" value="P-loop_NTPase"/>
</dbReference>
<dbReference type="GO" id="GO:0005524">
    <property type="term" value="F:ATP binding"/>
    <property type="evidence" value="ECO:0007669"/>
    <property type="project" value="InterPro"/>
</dbReference>
<keyword evidence="2" id="KW-0812">Transmembrane</keyword>
<dbReference type="SUPFAM" id="SSF52540">
    <property type="entry name" value="P-loop containing nucleoside triphosphate hydrolases"/>
    <property type="match status" value="1"/>
</dbReference>
<dbReference type="SUPFAM" id="SSF81324">
    <property type="entry name" value="Voltage-gated potassium channels"/>
    <property type="match status" value="1"/>
</dbReference>
<dbReference type="InterPro" id="IPR011545">
    <property type="entry name" value="DEAD/DEAH_box_helicase_dom"/>
</dbReference>
<keyword evidence="5" id="KW-1185">Reference proteome</keyword>
<dbReference type="EMBL" id="JACBKZ010000014">
    <property type="protein sequence ID" value="KAF5933319.1"/>
    <property type="molecule type" value="Genomic_DNA"/>
</dbReference>
<keyword evidence="2" id="KW-1133">Transmembrane helix</keyword>
<protein>
    <recommendedName>
        <fullName evidence="3">Helicase ATP-binding domain-containing protein</fullName>
    </recommendedName>
</protein>
<proteinExistence type="predicted"/>
<dbReference type="GO" id="GO:0034220">
    <property type="term" value="P:monoatomic ion transmembrane transport"/>
    <property type="evidence" value="ECO:0007669"/>
    <property type="project" value="UniProtKB-KW"/>
</dbReference>
<dbReference type="PANTHER" id="PTHR45651:SF114">
    <property type="entry name" value="CYCLIC NUCLEOTIDE-GATED ION CHANNEL 16-RELATED"/>
    <property type="match status" value="1"/>
</dbReference>
<dbReference type="GO" id="GO:0016020">
    <property type="term" value="C:membrane"/>
    <property type="evidence" value="ECO:0007669"/>
    <property type="project" value="UniProtKB-SubCell"/>
</dbReference>